<dbReference type="PANTHER" id="PTHR20883:SF48">
    <property type="entry name" value="ECTOINE DIOXYGENASE"/>
    <property type="match status" value="1"/>
</dbReference>
<dbReference type="Proteomes" id="UP001499959">
    <property type="component" value="Unassembled WGS sequence"/>
</dbReference>
<evidence type="ECO:0000313" key="3">
    <source>
        <dbReference type="Proteomes" id="UP001499959"/>
    </source>
</evidence>
<protein>
    <recommendedName>
        <fullName evidence="4">Phytanoyl-CoA dioxygenase</fullName>
    </recommendedName>
</protein>
<sequence length="223" mass="24090">MSHPTLADDGWLRVPSGLPRATLASLPIDAALDAGDAGSRNLLTRAWCAALVAPIRDRLQAAGLLPEDSVAVQCTLFRKAPDCNWKVPYHQDLSIPVDAPVEHPALSGWSMKEDGHYVQPPVDLLDALLAVRLHLDACDDDTGALRVVPGSHHLGRLSPARIAAMDKRRDEIVCAADAGDLLLMRPLLLHASSKAGRPNGRRVLHFLFAPRDPGCGLQWRIAV</sequence>
<proteinExistence type="predicted"/>
<dbReference type="SUPFAM" id="SSF51197">
    <property type="entry name" value="Clavaminate synthase-like"/>
    <property type="match status" value="1"/>
</dbReference>
<dbReference type="RefSeq" id="WP_345301253.1">
    <property type="nucleotide sequence ID" value="NZ_BAABJE010000001.1"/>
</dbReference>
<dbReference type="Pfam" id="PF05721">
    <property type="entry name" value="PhyH"/>
    <property type="match status" value="1"/>
</dbReference>
<dbReference type="InterPro" id="IPR008775">
    <property type="entry name" value="Phytyl_CoA_dOase-like"/>
</dbReference>
<name>A0ABP9AFB9_9GAMM</name>
<dbReference type="Gene3D" id="2.60.120.620">
    <property type="entry name" value="q2cbj1_9rhob like domain"/>
    <property type="match status" value="1"/>
</dbReference>
<keyword evidence="3" id="KW-1185">Reference proteome</keyword>
<dbReference type="EMBL" id="BAABJE010000001">
    <property type="protein sequence ID" value="GAA4780421.1"/>
    <property type="molecule type" value="Genomic_DNA"/>
</dbReference>
<evidence type="ECO:0008006" key="4">
    <source>
        <dbReference type="Google" id="ProtNLM"/>
    </source>
</evidence>
<evidence type="ECO:0000313" key="2">
    <source>
        <dbReference type="EMBL" id="GAA4780421.1"/>
    </source>
</evidence>
<comment type="cofactor">
    <cofactor evidence="1">
        <name>Fe(2+)</name>
        <dbReference type="ChEBI" id="CHEBI:29033"/>
    </cofactor>
</comment>
<gene>
    <name evidence="2" type="ORF">GCM10023307_00320</name>
</gene>
<organism evidence="2 3">
    <name type="scientific">Lysobacter hankyongensis</name>
    <dbReference type="NCBI Taxonomy" id="1176535"/>
    <lineage>
        <taxon>Bacteria</taxon>
        <taxon>Pseudomonadati</taxon>
        <taxon>Pseudomonadota</taxon>
        <taxon>Gammaproteobacteria</taxon>
        <taxon>Lysobacterales</taxon>
        <taxon>Lysobacteraceae</taxon>
        <taxon>Lysobacter</taxon>
    </lineage>
</organism>
<dbReference type="PANTHER" id="PTHR20883">
    <property type="entry name" value="PHYTANOYL-COA DIOXYGENASE DOMAIN CONTAINING 1"/>
    <property type="match status" value="1"/>
</dbReference>
<comment type="caution">
    <text evidence="2">The sequence shown here is derived from an EMBL/GenBank/DDBJ whole genome shotgun (WGS) entry which is preliminary data.</text>
</comment>
<evidence type="ECO:0000256" key="1">
    <source>
        <dbReference type="ARBA" id="ARBA00001954"/>
    </source>
</evidence>
<reference evidence="3" key="1">
    <citation type="journal article" date="2019" name="Int. J. Syst. Evol. Microbiol.">
        <title>The Global Catalogue of Microorganisms (GCM) 10K type strain sequencing project: providing services to taxonomists for standard genome sequencing and annotation.</title>
        <authorList>
            <consortium name="The Broad Institute Genomics Platform"/>
            <consortium name="The Broad Institute Genome Sequencing Center for Infectious Disease"/>
            <person name="Wu L."/>
            <person name="Ma J."/>
        </authorList>
    </citation>
    <scope>NUCLEOTIDE SEQUENCE [LARGE SCALE GENOMIC DNA]</scope>
    <source>
        <strain evidence="3">JCM 18204</strain>
    </source>
</reference>
<accession>A0ABP9AFB9</accession>